<evidence type="ECO:0000256" key="1">
    <source>
        <dbReference type="SAM" id="MobiDB-lite"/>
    </source>
</evidence>
<proteinExistence type="predicted"/>
<sequence>AAESNDIVSDNGSNSRGRKRQQQQRGNVGGGIASRVRVRRSHEREVDIGALVGSKCN</sequence>
<dbReference type="AlphaFoldDB" id="A0A426XXK3"/>
<evidence type="ECO:0000313" key="3">
    <source>
        <dbReference type="Proteomes" id="UP000287651"/>
    </source>
</evidence>
<feature type="region of interest" description="Disordered" evidence="1">
    <location>
        <begin position="1"/>
        <end position="40"/>
    </location>
</feature>
<evidence type="ECO:0000313" key="2">
    <source>
        <dbReference type="EMBL" id="RRT44277.1"/>
    </source>
</evidence>
<dbReference type="EMBL" id="AMZH03016566">
    <property type="protein sequence ID" value="RRT44277.1"/>
    <property type="molecule type" value="Genomic_DNA"/>
</dbReference>
<accession>A0A426XXK3</accession>
<protein>
    <submittedName>
        <fullName evidence="2">Uncharacterized protein</fullName>
    </submittedName>
</protein>
<reference evidence="2 3" key="1">
    <citation type="journal article" date="2014" name="Agronomy (Basel)">
        <title>A Draft Genome Sequence for Ensete ventricosum, the Drought-Tolerant Tree Against Hunger.</title>
        <authorList>
            <person name="Harrison J."/>
            <person name="Moore K.A."/>
            <person name="Paszkiewicz K."/>
            <person name="Jones T."/>
            <person name="Grant M."/>
            <person name="Ambacheew D."/>
            <person name="Muzemil S."/>
            <person name="Studholme D.J."/>
        </authorList>
    </citation>
    <scope>NUCLEOTIDE SEQUENCE [LARGE SCALE GENOMIC DNA]</scope>
</reference>
<name>A0A426XXK3_ENSVE</name>
<gene>
    <name evidence="2" type="ORF">B296_00051743</name>
</gene>
<comment type="caution">
    <text evidence="2">The sequence shown here is derived from an EMBL/GenBank/DDBJ whole genome shotgun (WGS) entry which is preliminary data.</text>
</comment>
<dbReference type="Proteomes" id="UP000287651">
    <property type="component" value="Unassembled WGS sequence"/>
</dbReference>
<feature type="non-terminal residue" evidence="2">
    <location>
        <position position="1"/>
    </location>
</feature>
<organism evidence="2 3">
    <name type="scientific">Ensete ventricosum</name>
    <name type="common">Abyssinian banana</name>
    <name type="synonym">Musa ensete</name>
    <dbReference type="NCBI Taxonomy" id="4639"/>
    <lineage>
        <taxon>Eukaryota</taxon>
        <taxon>Viridiplantae</taxon>
        <taxon>Streptophyta</taxon>
        <taxon>Embryophyta</taxon>
        <taxon>Tracheophyta</taxon>
        <taxon>Spermatophyta</taxon>
        <taxon>Magnoliopsida</taxon>
        <taxon>Liliopsida</taxon>
        <taxon>Zingiberales</taxon>
        <taxon>Musaceae</taxon>
        <taxon>Ensete</taxon>
    </lineage>
</organism>
<feature type="compositionally biased region" description="Polar residues" evidence="1">
    <location>
        <begin position="1"/>
        <end position="11"/>
    </location>
</feature>